<proteinExistence type="predicted"/>
<keyword evidence="3" id="KW-1185">Reference proteome</keyword>
<evidence type="ECO:0000313" key="3">
    <source>
        <dbReference type="Proteomes" id="UP000225626"/>
    </source>
</evidence>
<gene>
    <name evidence="1" type="ORF">SEA_NOOTNOOT_14</name>
    <name evidence="2" type="ORF">SEA_NOOTNOOT_259</name>
</gene>
<evidence type="ECO:0000313" key="1">
    <source>
        <dbReference type="EMBL" id="ASR77284.1"/>
    </source>
</evidence>
<organism evidence="1 3">
    <name type="scientific">Streptomyces phage NootNoot</name>
    <dbReference type="NCBI Taxonomy" id="2023992"/>
    <lineage>
        <taxon>Viruses</taxon>
        <taxon>Duplodnaviria</taxon>
        <taxon>Heunggongvirae</taxon>
        <taxon>Uroviricota</taxon>
        <taxon>Caudoviricetes</taxon>
        <taxon>Stanwilliamsviridae</taxon>
        <taxon>Boydwoodruffvirinae</taxon>
        <taxon>Samistivirus</taxon>
        <taxon>Samistivirus nootnoot</taxon>
    </lineage>
</organism>
<dbReference type="EMBL" id="MF347636">
    <property type="protein sequence ID" value="ASR77481.1"/>
    <property type="molecule type" value="Genomic_DNA"/>
</dbReference>
<evidence type="ECO:0000313" key="2">
    <source>
        <dbReference type="EMBL" id="ASR77481.1"/>
    </source>
</evidence>
<reference evidence="1 3" key="1">
    <citation type="submission" date="2017-06" db="EMBL/GenBank/DDBJ databases">
        <authorList>
            <person name="Meridew S.N."/>
            <person name="Morgan R.E."/>
            <person name="Moussa A.T."/>
            <person name="Shahid S.H."/>
            <person name="Bhuiyan S."/>
            <person name="Nayek S."/>
            <person name="Suri N."/>
            <person name="Kim T."/>
            <person name="Layton S.R."/>
            <person name="Hughes L.E."/>
            <person name="Garlena R.A."/>
            <person name="Russell D.A."/>
            <person name="Pope W.H."/>
            <person name="Jacobs-Sera D."/>
            <person name="Hendrix R.W."/>
            <person name="Hatfull G.F."/>
        </authorList>
    </citation>
    <scope>NUCLEOTIDE SEQUENCE [LARGE SCALE GENOMIC DNA]</scope>
</reference>
<sequence length="74" mass="8499">MLSDVRVELYFHDRDKTLVAYIKDTTPDAINLAWTEAVHNDMKLFTLTDANGSRLSIRVNRVEMLVASLYNLGR</sequence>
<accession>A0A222YZN8</accession>
<dbReference type="Proteomes" id="UP000225626">
    <property type="component" value="Segment"/>
</dbReference>
<name>A0A222YZN8_9CAUD</name>
<protein>
    <submittedName>
        <fullName evidence="1">Uncharacterized protein</fullName>
    </submittedName>
</protein>
<dbReference type="OrthoDB" id="28482at10239"/>
<dbReference type="EMBL" id="MF347636">
    <property type="protein sequence ID" value="ASR77284.1"/>
    <property type="molecule type" value="Genomic_DNA"/>
</dbReference>